<organism evidence="2 3">
    <name type="scientific">Paenibacillus methanolicus</name>
    <dbReference type="NCBI Taxonomy" id="582686"/>
    <lineage>
        <taxon>Bacteria</taxon>
        <taxon>Bacillati</taxon>
        <taxon>Bacillota</taxon>
        <taxon>Bacilli</taxon>
        <taxon>Bacillales</taxon>
        <taxon>Paenibacillaceae</taxon>
        <taxon>Paenibacillus</taxon>
    </lineage>
</organism>
<evidence type="ECO:0000313" key="3">
    <source>
        <dbReference type="Proteomes" id="UP000323257"/>
    </source>
</evidence>
<reference evidence="2 3" key="1">
    <citation type="submission" date="2019-07" db="EMBL/GenBank/DDBJ databases">
        <title>Genomic Encyclopedia of Type Strains, Phase III (KMG-III): the genomes of soil and plant-associated and newly described type strains.</title>
        <authorList>
            <person name="Whitman W."/>
        </authorList>
    </citation>
    <scope>NUCLEOTIDE SEQUENCE [LARGE SCALE GENOMIC DNA]</scope>
    <source>
        <strain evidence="2 3">BL24</strain>
    </source>
</reference>
<dbReference type="OrthoDB" id="2988117at2"/>
<gene>
    <name evidence="2" type="ORF">BCM02_102423</name>
</gene>
<name>A0A5S5CES0_9BACL</name>
<evidence type="ECO:0000256" key="1">
    <source>
        <dbReference type="SAM" id="Phobius"/>
    </source>
</evidence>
<protein>
    <submittedName>
        <fullName evidence="2">Uncharacterized protein</fullName>
    </submittedName>
</protein>
<comment type="caution">
    <text evidence="2">The sequence shown here is derived from an EMBL/GenBank/DDBJ whole genome shotgun (WGS) entry which is preliminary data.</text>
</comment>
<accession>A0A5S5CES0</accession>
<dbReference type="RefSeq" id="WP_148928344.1">
    <property type="nucleotide sequence ID" value="NZ_VNHS01000002.1"/>
</dbReference>
<keyword evidence="1" id="KW-1133">Transmembrane helix</keyword>
<dbReference type="EMBL" id="VNHS01000002">
    <property type="protein sequence ID" value="TYP77857.1"/>
    <property type="molecule type" value="Genomic_DNA"/>
</dbReference>
<proteinExistence type="predicted"/>
<keyword evidence="3" id="KW-1185">Reference proteome</keyword>
<feature type="transmembrane region" description="Helical" evidence="1">
    <location>
        <begin position="7"/>
        <end position="25"/>
    </location>
</feature>
<keyword evidence="1" id="KW-0812">Transmembrane</keyword>
<evidence type="ECO:0000313" key="2">
    <source>
        <dbReference type="EMBL" id="TYP77857.1"/>
    </source>
</evidence>
<dbReference type="AlphaFoldDB" id="A0A5S5CES0"/>
<dbReference type="Proteomes" id="UP000323257">
    <property type="component" value="Unassembled WGS sequence"/>
</dbReference>
<keyword evidence="1" id="KW-0472">Membrane</keyword>
<sequence length="155" mass="18132">MGKYGDWLVMLVAVMLIILLIYRLFYRWLHEPPSMHSEVLLSRAEEVDDDDEHVKLLEEDGFEVTHGRYKVPIHIEIDTGEQLQSRLFIDMIAEKDGKHYIVKTARERMPIEWTGSGLRDKLMVYALLLPEASGVVYVNARERTVRVITFQFPDQ</sequence>